<dbReference type="InterPro" id="IPR035965">
    <property type="entry name" value="PAS-like_dom_sf"/>
</dbReference>
<evidence type="ECO:0000313" key="2">
    <source>
        <dbReference type="EMBL" id="GGB90137.1"/>
    </source>
</evidence>
<evidence type="ECO:0000313" key="3">
    <source>
        <dbReference type="Proteomes" id="UP000629025"/>
    </source>
</evidence>
<proteinExistence type="predicted"/>
<dbReference type="EMBL" id="BMIJ01000003">
    <property type="protein sequence ID" value="GGB90137.1"/>
    <property type="molecule type" value="Genomic_DNA"/>
</dbReference>
<dbReference type="PROSITE" id="PS50112">
    <property type="entry name" value="PAS"/>
    <property type="match status" value="1"/>
</dbReference>
<name>A0ABQ1K7J6_9GAMM</name>
<sequence>MTVTHAREVAMKNRVVPTNSEVRLSDDEFIVSKTDRRGIITYVNRTFMKISGYSEPELLGVQHNIIRHPDMPRGAFKLLWETLDQGKEFFAYVKNLCKDGSYYWVMANVTPDLNSEGEVVGYYSVRRKPSHAAIQAITPLYKEMLDIERAAGPKEGPQRAIAHLQGFCESQRCSYEELIWSLDNA</sequence>
<dbReference type="NCBIfam" id="TIGR00229">
    <property type="entry name" value="sensory_box"/>
    <property type="match status" value="1"/>
</dbReference>
<accession>A0ABQ1K7J6</accession>
<protein>
    <submittedName>
        <fullName evidence="2">Chemotaxis protein</fullName>
    </submittedName>
</protein>
<feature type="domain" description="PAS" evidence="1">
    <location>
        <begin position="35"/>
        <end position="86"/>
    </location>
</feature>
<organism evidence="2 3">
    <name type="scientific">Marinobacterium zhoushanense</name>
    <dbReference type="NCBI Taxonomy" id="1679163"/>
    <lineage>
        <taxon>Bacteria</taxon>
        <taxon>Pseudomonadati</taxon>
        <taxon>Pseudomonadota</taxon>
        <taxon>Gammaproteobacteria</taxon>
        <taxon>Oceanospirillales</taxon>
        <taxon>Oceanospirillaceae</taxon>
        <taxon>Marinobacterium</taxon>
    </lineage>
</organism>
<comment type="caution">
    <text evidence="2">The sequence shown here is derived from an EMBL/GenBank/DDBJ whole genome shotgun (WGS) entry which is preliminary data.</text>
</comment>
<keyword evidence="3" id="KW-1185">Reference proteome</keyword>
<dbReference type="CDD" id="cd00130">
    <property type="entry name" value="PAS"/>
    <property type="match status" value="1"/>
</dbReference>
<evidence type="ECO:0000259" key="1">
    <source>
        <dbReference type="PROSITE" id="PS50112"/>
    </source>
</evidence>
<dbReference type="InterPro" id="IPR000014">
    <property type="entry name" value="PAS"/>
</dbReference>
<dbReference type="Pfam" id="PF08447">
    <property type="entry name" value="PAS_3"/>
    <property type="match status" value="1"/>
</dbReference>
<dbReference type="Gene3D" id="3.30.450.20">
    <property type="entry name" value="PAS domain"/>
    <property type="match status" value="1"/>
</dbReference>
<dbReference type="InterPro" id="IPR013655">
    <property type="entry name" value="PAS_fold_3"/>
</dbReference>
<dbReference type="SUPFAM" id="SSF55785">
    <property type="entry name" value="PYP-like sensor domain (PAS domain)"/>
    <property type="match status" value="1"/>
</dbReference>
<dbReference type="Proteomes" id="UP000629025">
    <property type="component" value="Unassembled WGS sequence"/>
</dbReference>
<gene>
    <name evidence="2" type="ORF">GCM10011352_15200</name>
</gene>
<reference evidence="3" key="1">
    <citation type="journal article" date="2019" name="Int. J. Syst. Evol. Microbiol.">
        <title>The Global Catalogue of Microorganisms (GCM) 10K type strain sequencing project: providing services to taxonomists for standard genome sequencing and annotation.</title>
        <authorList>
            <consortium name="The Broad Institute Genomics Platform"/>
            <consortium name="The Broad Institute Genome Sequencing Center for Infectious Disease"/>
            <person name="Wu L."/>
            <person name="Ma J."/>
        </authorList>
    </citation>
    <scope>NUCLEOTIDE SEQUENCE [LARGE SCALE GENOMIC DNA]</scope>
    <source>
        <strain evidence="3">CGMCC 1.15341</strain>
    </source>
</reference>